<feature type="region of interest" description="Disordered" evidence="6">
    <location>
        <begin position="169"/>
        <end position="218"/>
    </location>
</feature>
<evidence type="ECO:0000256" key="4">
    <source>
        <dbReference type="ARBA" id="ARBA00023163"/>
    </source>
</evidence>
<protein>
    <recommendedName>
        <fullName evidence="7">Zn(2)-C6 fungal-type domain-containing protein</fullName>
    </recommendedName>
</protein>
<keyword evidence="3" id="KW-0805">Transcription regulation</keyword>
<dbReference type="SUPFAM" id="SSF57701">
    <property type="entry name" value="Zn2/Cys6 DNA-binding domain"/>
    <property type="match status" value="1"/>
</dbReference>
<dbReference type="InterPro" id="IPR050815">
    <property type="entry name" value="TF_fung"/>
</dbReference>
<feature type="compositionally biased region" description="Basic and acidic residues" evidence="6">
    <location>
        <begin position="110"/>
        <end position="119"/>
    </location>
</feature>
<name>A0ABR3D321_NEUIN</name>
<evidence type="ECO:0000259" key="7">
    <source>
        <dbReference type="PROSITE" id="PS50048"/>
    </source>
</evidence>
<dbReference type="InterPro" id="IPR001138">
    <property type="entry name" value="Zn2Cys6_DnaBD"/>
</dbReference>
<dbReference type="SMART" id="SM00066">
    <property type="entry name" value="GAL4"/>
    <property type="match status" value="1"/>
</dbReference>
<sequence length="1002" mass="111450">MSYYDSVSRTGDMPSTNSPDEAQASRDVGTNQNVGRQQLPSLSSLFGPSTSQFRPLRSPTFSDRPALYTTSPSALDHPRGPAGSWDRPYSASSSPYFPPPSLTSQPRSTPDPRLDERPHFPPPSRALPGPLSPMVRESELQRPYSQSGFSAGNKWSLRHETGQEYALGNREYPPYRSSPTERPHSQLSNGIPGREEDLGLRNERPATQPPTPVSTGASEVIVGKDGLGPKIWTGTHFLPRFVREEKVDGETYFIYDDGTRCKDVIDGEKVNAHWGVTKAGKPRKRLAIACITCREKKIKCDPDYPRCAQCEKFGRTCRFKNAPRGGHNTSPSTPPAEVDDARRLPSIIRPPPHEHARTSVHSSGSVSPRTTFRPASPEMASSVPSKRLRVGYDNYAPAGEHRPLMAPAADHMIRSNVSWHRQPELPRVHEDTVCRAWQTDPYVSDPESVISIITSFFVCIDATTFRFLPEKAFKIWVQNVAHHKNKSPEDLMLVYSILALGSLLTIAGSSGLDHKTEKTNHYAQVARYATEHATMSIQLVQARILLSLYYMAISKPIDANEMSSSAMSAAAYLQLNLELDQSPDVGRKSFPYGLTRAGFSECRRRTFWSCFLLERLNGLFPTRMAVINTADIFLQLPMDIRSFEEQDDVSMPVSTFENINSSGLLEPDQKHRDMQAVDKGTKAGMMGYLIQVVALWGQVMALIYRVAHSGSHLSEGEVDVMAGFHQRLLLRLESWRSSLSPGFLFSAAALDKVQRENKGSFILMHLIYHLTMVKAHRHIHSSFSTLSLQRFEYARIARTNAHQLLDIVCTVANDLKASGNASPDSISMPPPFTSFAVLEALDVLSAEGRIQHLPELIDSLTIARSVLEILGMVWEEARAHKTMLDHRLDRLVALREKTEGLDDALAVPLAGIGRGNMSEYEFEFGGTRVYVANPDDSLDRTYHNGEDGTVCDAQDEKQAAATVSEGVLSWQMGDMLETRFPREMDCIYAGLQTTHAPRSITN</sequence>
<dbReference type="PROSITE" id="PS50048">
    <property type="entry name" value="ZN2_CY6_FUNGAL_2"/>
    <property type="match status" value="1"/>
</dbReference>
<gene>
    <name evidence="8" type="ORF">QR685DRAFT_574564</name>
</gene>
<feature type="region of interest" description="Disordered" evidence="6">
    <location>
        <begin position="320"/>
        <end position="339"/>
    </location>
</feature>
<reference evidence="8 9" key="1">
    <citation type="submission" date="2023-09" db="EMBL/GenBank/DDBJ databases">
        <title>Multi-omics analysis of a traditional fermented food reveals byproduct-associated fungal strains for waste-to-food upcycling.</title>
        <authorList>
            <consortium name="Lawrence Berkeley National Laboratory"/>
            <person name="Rekdal V.M."/>
            <person name="Villalobos-Escobedo J.M."/>
            <person name="Rodriguez-Valeron N."/>
            <person name="Garcia M.O."/>
            <person name="Vasquez D.P."/>
            <person name="Damayanti I."/>
            <person name="Sorensen P.M."/>
            <person name="Baidoo E.E."/>
            <person name="De Carvalho A.C."/>
            <person name="Riley R."/>
            <person name="Lipzen A."/>
            <person name="He G."/>
            <person name="Yan M."/>
            <person name="Haridas S."/>
            <person name="Daum C."/>
            <person name="Yoshinaga Y."/>
            <person name="Ng V."/>
            <person name="Grigoriev I.V."/>
            <person name="Munk R."/>
            <person name="Nuraida L."/>
            <person name="Wijaya C.H."/>
            <person name="Morales P.-C."/>
            <person name="Keasling J.D."/>
        </authorList>
    </citation>
    <scope>NUCLEOTIDE SEQUENCE [LARGE SCALE GENOMIC DNA]</scope>
    <source>
        <strain evidence="8 9">FGSC 2613</strain>
    </source>
</reference>
<dbReference type="PROSITE" id="PS00463">
    <property type="entry name" value="ZN2_CY6_FUNGAL_1"/>
    <property type="match status" value="1"/>
</dbReference>
<proteinExistence type="predicted"/>
<dbReference type="Pfam" id="PF00172">
    <property type="entry name" value="Zn_clus"/>
    <property type="match status" value="1"/>
</dbReference>
<keyword evidence="9" id="KW-1185">Reference proteome</keyword>
<comment type="caution">
    <text evidence="8">The sequence shown here is derived from an EMBL/GenBank/DDBJ whole genome shotgun (WGS) entry which is preliminary data.</text>
</comment>
<feature type="region of interest" description="Disordered" evidence="6">
    <location>
        <begin position="1"/>
        <end position="133"/>
    </location>
</feature>
<feature type="compositionally biased region" description="Basic and acidic residues" evidence="6">
    <location>
        <begin position="193"/>
        <end position="204"/>
    </location>
</feature>
<dbReference type="InterPro" id="IPR036864">
    <property type="entry name" value="Zn2-C6_fun-type_DNA-bd_sf"/>
</dbReference>
<organism evidence="8 9">
    <name type="scientific">Neurospora intermedia</name>
    <dbReference type="NCBI Taxonomy" id="5142"/>
    <lineage>
        <taxon>Eukaryota</taxon>
        <taxon>Fungi</taxon>
        <taxon>Dikarya</taxon>
        <taxon>Ascomycota</taxon>
        <taxon>Pezizomycotina</taxon>
        <taxon>Sordariomycetes</taxon>
        <taxon>Sordariomycetidae</taxon>
        <taxon>Sordariales</taxon>
        <taxon>Sordariaceae</taxon>
        <taxon>Neurospora</taxon>
    </lineage>
</organism>
<feature type="region of interest" description="Disordered" evidence="6">
    <location>
        <begin position="349"/>
        <end position="380"/>
    </location>
</feature>
<feature type="compositionally biased region" description="Polar residues" evidence="6">
    <location>
        <begin position="1"/>
        <end position="20"/>
    </location>
</feature>
<feature type="domain" description="Zn(2)-C6 fungal-type" evidence="7">
    <location>
        <begin position="289"/>
        <end position="319"/>
    </location>
</feature>
<evidence type="ECO:0000313" key="9">
    <source>
        <dbReference type="Proteomes" id="UP001451303"/>
    </source>
</evidence>
<evidence type="ECO:0000256" key="6">
    <source>
        <dbReference type="SAM" id="MobiDB-lite"/>
    </source>
</evidence>
<keyword evidence="2" id="KW-0479">Metal-binding</keyword>
<keyword evidence="5" id="KW-0539">Nucleus</keyword>
<dbReference type="InterPro" id="IPR007219">
    <property type="entry name" value="XnlR_reg_dom"/>
</dbReference>
<dbReference type="Pfam" id="PF04082">
    <property type="entry name" value="Fungal_trans"/>
    <property type="match status" value="1"/>
</dbReference>
<dbReference type="CDD" id="cd00067">
    <property type="entry name" value="GAL4"/>
    <property type="match status" value="1"/>
</dbReference>
<comment type="subcellular location">
    <subcellularLocation>
        <location evidence="1">Nucleus</location>
    </subcellularLocation>
</comment>
<feature type="compositionally biased region" description="Polar residues" evidence="6">
    <location>
        <begin position="359"/>
        <end position="370"/>
    </location>
</feature>
<evidence type="ECO:0000256" key="5">
    <source>
        <dbReference type="ARBA" id="ARBA00023242"/>
    </source>
</evidence>
<dbReference type="Proteomes" id="UP001451303">
    <property type="component" value="Unassembled WGS sequence"/>
</dbReference>
<evidence type="ECO:0000256" key="2">
    <source>
        <dbReference type="ARBA" id="ARBA00022723"/>
    </source>
</evidence>
<dbReference type="Gene3D" id="4.10.240.10">
    <property type="entry name" value="Zn(2)-C6 fungal-type DNA-binding domain"/>
    <property type="match status" value="1"/>
</dbReference>
<evidence type="ECO:0000313" key="8">
    <source>
        <dbReference type="EMBL" id="KAL0467111.1"/>
    </source>
</evidence>
<evidence type="ECO:0000256" key="1">
    <source>
        <dbReference type="ARBA" id="ARBA00004123"/>
    </source>
</evidence>
<dbReference type="EMBL" id="JAVLET010000010">
    <property type="protein sequence ID" value="KAL0467111.1"/>
    <property type="molecule type" value="Genomic_DNA"/>
</dbReference>
<accession>A0ABR3D321</accession>
<dbReference type="CDD" id="cd12148">
    <property type="entry name" value="fungal_TF_MHR"/>
    <property type="match status" value="1"/>
</dbReference>
<evidence type="ECO:0000256" key="3">
    <source>
        <dbReference type="ARBA" id="ARBA00023015"/>
    </source>
</evidence>
<dbReference type="PANTHER" id="PTHR47338:SF11">
    <property type="entry name" value="ZN(II)2CYS6 TRANSCRIPTION FACTOR (EUROFUNG)"/>
    <property type="match status" value="1"/>
</dbReference>
<feature type="compositionally biased region" description="Polar residues" evidence="6">
    <location>
        <begin position="28"/>
        <end position="53"/>
    </location>
</feature>
<keyword evidence="4" id="KW-0804">Transcription</keyword>
<dbReference type="PANTHER" id="PTHR47338">
    <property type="entry name" value="ZN(II)2CYS6 TRANSCRIPTION FACTOR (EUROFUNG)-RELATED"/>
    <property type="match status" value="1"/>
</dbReference>